<dbReference type="Proteomes" id="UP001177021">
    <property type="component" value="Unassembled WGS sequence"/>
</dbReference>
<dbReference type="EMBL" id="CASHSV030000409">
    <property type="protein sequence ID" value="CAJ2662101.1"/>
    <property type="molecule type" value="Genomic_DNA"/>
</dbReference>
<sequence length="414" mass="47396">MMIHQTLSSSSSSFSPFFPLQIKSKSFQMFNTPPPYLYLNKHLTFPLIIHHYPSPCCSLHFCTNTSDSTSFEVSYLINNFDFSPQFASKLSSTYKVRFNTSQNPDLVLNFFRNNGFSETQLRYIISKAPRLLSCDPSKRVLPKFQFLLSKGASNSDIVNLVSKNPMVLSPSLENHIIPTYELLYRFLQSDKDIIAGVVHNPALLSDHLVPQNITMLIKNGVTDSSIARLFRTRSRSLNTNTRCMLKLVEELKDLGFNPSKITFGIALEAKLTVNKTLWEEKVDAFKKWGWSDEDVTEAFRRQPHCMLVSIDKINLVMSFWVDQLGWDVLALAKGPSVFSNSLEKRIIPRASVVQFLLKKGLRKKDASLIYPFVMSEKLFLDAFIMRFKEESSYLLKLYEEKLSLAQTRDKTGMS</sequence>
<evidence type="ECO:0000313" key="2">
    <source>
        <dbReference type="Proteomes" id="UP001177021"/>
    </source>
</evidence>
<reference evidence="1" key="1">
    <citation type="submission" date="2023-10" db="EMBL/GenBank/DDBJ databases">
        <authorList>
            <person name="Rodriguez Cubillos JULIANA M."/>
            <person name="De Vega J."/>
        </authorList>
    </citation>
    <scope>NUCLEOTIDE SEQUENCE</scope>
</reference>
<name>A0ACB0L0R3_TRIPR</name>
<proteinExistence type="predicted"/>
<accession>A0ACB0L0R3</accession>
<comment type="caution">
    <text evidence="1">The sequence shown here is derived from an EMBL/GenBank/DDBJ whole genome shotgun (WGS) entry which is preliminary data.</text>
</comment>
<organism evidence="1 2">
    <name type="scientific">Trifolium pratense</name>
    <name type="common">Red clover</name>
    <dbReference type="NCBI Taxonomy" id="57577"/>
    <lineage>
        <taxon>Eukaryota</taxon>
        <taxon>Viridiplantae</taxon>
        <taxon>Streptophyta</taxon>
        <taxon>Embryophyta</taxon>
        <taxon>Tracheophyta</taxon>
        <taxon>Spermatophyta</taxon>
        <taxon>Magnoliopsida</taxon>
        <taxon>eudicotyledons</taxon>
        <taxon>Gunneridae</taxon>
        <taxon>Pentapetalae</taxon>
        <taxon>rosids</taxon>
        <taxon>fabids</taxon>
        <taxon>Fabales</taxon>
        <taxon>Fabaceae</taxon>
        <taxon>Papilionoideae</taxon>
        <taxon>50 kb inversion clade</taxon>
        <taxon>NPAAA clade</taxon>
        <taxon>Hologalegina</taxon>
        <taxon>IRL clade</taxon>
        <taxon>Trifolieae</taxon>
        <taxon>Trifolium</taxon>
    </lineage>
</organism>
<protein>
    <submittedName>
        <fullName evidence="1">Uncharacterized protein</fullName>
    </submittedName>
</protein>
<keyword evidence="2" id="KW-1185">Reference proteome</keyword>
<gene>
    <name evidence="1" type="ORF">MILVUS5_LOCUS27720</name>
</gene>
<evidence type="ECO:0000313" key="1">
    <source>
        <dbReference type="EMBL" id="CAJ2662101.1"/>
    </source>
</evidence>